<dbReference type="InterPro" id="IPR012701">
    <property type="entry name" value="CP_lyase_PhnL"/>
</dbReference>
<organism evidence="6 7">
    <name type="scientific">Allohahella marinimesophila</name>
    <dbReference type="NCBI Taxonomy" id="1054972"/>
    <lineage>
        <taxon>Bacteria</taxon>
        <taxon>Pseudomonadati</taxon>
        <taxon>Pseudomonadota</taxon>
        <taxon>Gammaproteobacteria</taxon>
        <taxon>Oceanospirillales</taxon>
        <taxon>Hahellaceae</taxon>
        <taxon>Allohahella</taxon>
    </lineage>
</organism>
<dbReference type="InterPro" id="IPR003439">
    <property type="entry name" value="ABC_transporter-like_ATP-bd"/>
</dbReference>
<gene>
    <name evidence="6" type="primary">phnL</name>
    <name evidence="6" type="ORF">GCM10022278_27380</name>
</gene>
<comment type="similarity">
    <text evidence="1">Belongs to the ABC transporter superfamily.</text>
</comment>
<dbReference type="PROSITE" id="PS00211">
    <property type="entry name" value="ABC_TRANSPORTER_1"/>
    <property type="match status" value="1"/>
</dbReference>
<sequence>MPLRIQVDKLNKTFTLHNQGAVVIDVLHDINFEVHAGECVVLDGHSGAGKSTLLRTLYGNYKANSGSIRISANDSTIDLVTASPRAVLALRRQVIGYVSQFLRVIPRVTALDVVMEPARLLGMPVETVRPRAEDLLRQLNIPERLWQLAPSTFSGGEQQRINIARGFMVDYPVLLLDEPTASLDADNCAVVMSLIEAARERGAAIVGIFHDSAIRERLADRLIPMQQDVAATQQSQNERPLQSMERLA</sequence>
<dbReference type="SMART" id="SM00382">
    <property type="entry name" value="AAA"/>
    <property type="match status" value="1"/>
</dbReference>
<dbReference type="GO" id="GO:0016829">
    <property type="term" value="F:lyase activity"/>
    <property type="evidence" value="ECO:0007669"/>
    <property type="project" value="UniProtKB-KW"/>
</dbReference>
<dbReference type="InterPro" id="IPR003593">
    <property type="entry name" value="AAA+_ATPase"/>
</dbReference>
<dbReference type="SUPFAM" id="SSF52540">
    <property type="entry name" value="P-loop containing nucleoside triphosphate hydrolases"/>
    <property type="match status" value="1"/>
</dbReference>
<evidence type="ECO:0000313" key="7">
    <source>
        <dbReference type="Proteomes" id="UP001501337"/>
    </source>
</evidence>
<keyword evidence="3" id="KW-0067">ATP-binding</keyword>
<keyword evidence="7" id="KW-1185">Reference proteome</keyword>
<evidence type="ECO:0000259" key="5">
    <source>
        <dbReference type="PROSITE" id="PS50893"/>
    </source>
</evidence>
<evidence type="ECO:0000256" key="4">
    <source>
        <dbReference type="SAM" id="MobiDB-lite"/>
    </source>
</evidence>
<reference evidence="7" key="1">
    <citation type="journal article" date="2019" name="Int. J. Syst. Evol. Microbiol.">
        <title>The Global Catalogue of Microorganisms (GCM) 10K type strain sequencing project: providing services to taxonomists for standard genome sequencing and annotation.</title>
        <authorList>
            <consortium name="The Broad Institute Genomics Platform"/>
            <consortium name="The Broad Institute Genome Sequencing Center for Infectious Disease"/>
            <person name="Wu L."/>
            <person name="Ma J."/>
        </authorList>
    </citation>
    <scope>NUCLEOTIDE SEQUENCE [LARGE SCALE GENOMIC DNA]</scope>
    <source>
        <strain evidence="7">JCM 17555</strain>
    </source>
</reference>
<feature type="domain" description="ABC transporter" evidence="5">
    <location>
        <begin position="5"/>
        <end position="248"/>
    </location>
</feature>
<evidence type="ECO:0000256" key="3">
    <source>
        <dbReference type="ARBA" id="ARBA00022840"/>
    </source>
</evidence>
<evidence type="ECO:0000256" key="1">
    <source>
        <dbReference type="ARBA" id="ARBA00005417"/>
    </source>
</evidence>
<dbReference type="PANTHER" id="PTHR42798">
    <property type="entry name" value="LIPOPROTEIN-RELEASING SYSTEM ATP-BINDING PROTEIN LOLD"/>
    <property type="match status" value="1"/>
</dbReference>
<feature type="region of interest" description="Disordered" evidence="4">
    <location>
        <begin position="229"/>
        <end position="248"/>
    </location>
</feature>
<comment type="caution">
    <text evidence="6">The sequence shown here is derived from an EMBL/GenBank/DDBJ whole genome shotgun (WGS) entry which is preliminary data.</text>
</comment>
<dbReference type="RefSeq" id="WP_344807284.1">
    <property type="nucleotide sequence ID" value="NZ_BAABBO010000011.1"/>
</dbReference>
<evidence type="ECO:0000313" key="6">
    <source>
        <dbReference type="EMBL" id="GAA3968164.1"/>
    </source>
</evidence>
<dbReference type="PANTHER" id="PTHR42798:SF7">
    <property type="entry name" value="ALPHA-D-RIBOSE 1-METHYLPHOSPHONATE 5-TRIPHOSPHATE SYNTHASE SUBUNIT PHNL"/>
    <property type="match status" value="1"/>
</dbReference>
<dbReference type="InterPro" id="IPR027417">
    <property type="entry name" value="P-loop_NTPase"/>
</dbReference>
<keyword evidence="6" id="KW-0456">Lyase</keyword>
<dbReference type="EMBL" id="BAABBO010000011">
    <property type="protein sequence ID" value="GAA3968164.1"/>
    <property type="molecule type" value="Genomic_DNA"/>
</dbReference>
<dbReference type="InterPro" id="IPR017871">
    <property type="entry name" value="ABC_transporter-like_CS"/>
</dbReference>
<name>A0ABP7PPV4_9GAMM</name>
<protein>
    <submittedName>
        <fullName evidence="6">Phosphonate C-P lyase system protein PhnL</fullName>
    </submittedName>
</protein>
<dbReference type="Pfam" id="PF00005">
    <property type="entry name" value="ABC_tran"/>
    <property type="match status" value="1"/>
</dbReference>
<dbReference type="Proteomes" id="UP001501337">
    <property type="component" value="Unassembled WGS sequence"/>
</dbReference>
<proteinExistence type="inferred from homology"/>
<dbReference type="PROSITE" id="PS50893">
    <property type="entry name" value="ABC_TRANSPORTER_2"/>
    <property type="match status" value="1"/>
</dbReference>
<dbReference type="Gene3D" id="3.40.50.300">
    <property type="entry name" value="P-loop containing nucleotide triphosphate hydrolases"/>
    <property type="match status" value="1"/>
</dbReference>
<keyword evidence="2" id="KW-0547">Nucleotide-binding</keyword>
<feature type="compositionally biased region" description="Polar residues" evidence="4">
    <location>
        <begin position="229"/>
        <end position="240"/>
    </location>
</feature>
<dbReference type="NCBIfam" id="TIGR02324">
    <property type="entry name" value="CP_lyasePhnL"/>
    <property type="match status" value="1"/>
</dbReference>
<accession>A0ABP7PPV4</accession>
<evidence type="ECO:0000256" key="2">
    <source>
        <dbReference type="ARBA" id="ARBA00022741"/>
    </source>
</evidence>